<dbReference type="AlphaFoldDB" id="A0A7W9SPL7"/>
<keyword evidence="2" id="KW-1185">Reference proteome</keyword>
<organism evidence="1 2">
    <name type="scientific">Armatimonas rosea</name>
    <dbReference type="NCBI Taxonomy" id="685828"/>
    <lineage>
        <taxon>Bacteria</taxon>
        <taxon>Bacillati</taxon>
        <taxon>Armatimonadota</taxon>
        <taxon>Armatimonadia</taxon>
        <taxon>Armatimonadales</taxon>
        <taxon>Armatimonadaceae</taxon>
        <taxon>Armatimonas</taxon>
    </lineage>
</organism>
<evidence type="ECO:0000313" key="2">
    <source>
        <dbReference type="Proteomes" id="UP000520814"/>
    </source>
</evidence>
<comment type="caution">
    <text evidence="1">The sequence shown here is derived from an EMBL/GenBank/DDBJ whole genome shotgun (WGS) entry which is preliminary data.</text>
</comment>
<sequence length="213" mass="24181">MIACPMQTMSFDDWVRAWFDHPDDWDWVCDFPLVELSPDTTLAYTTQLFQNAGALLAAYSDTQVGKGLHALIWEGDSPLTILQDTSLPRAECRACLKSIYRVYKEIFAVRCPEVCSARARGELSHVCFMWWDIFPLYYSYHPALNETVLTTLERTLGLPHLACQEAALHGLGHWHYANPARVEGIIDAFLATQKRCRPELVSYARAARAGRVL</sequence>
<name>A0A7W9SPL7_ARMRO</name>
<protein>
    <submittedName>
        <fullName evidence="1">Uncharacterized protein</fullName>
    </submittedName>
</protein>
<evidence type="ECO:0000313" key="1">
    <source>
        <dbReference type="EMBL" id="MBB6049884.1"/>
    </source>
</evidence>
<proteinExistence type="predicted"/>
<dbReference type="EMBL" id="JACHGW010000002">
    <property type="protein sequence ID" value="MBB6049884.1"/>
    <property type="molecule type" value="Genomic_DNA"/>
</dbReference>
<gene>
    <name evidence="1" type="ORF">HNQ39_001675</name>
</gene>
<dbReference type="Proteomes" id="UP000520814">
    <property type="component" value="Unassembled WGS sequence"/>
</dbReference>
<reference evidence="1 2" key="1">
    <citation type="submission" date="2020-08" db="EMBL/GenBank/DDBJ databases">
        <title>Genomic Encyclopedia of Type Strains, Phase IV (KMG-IV): sequencing the most valuable type-strain genomes for metagenomic binning, comparative biology and taxonomic classification.</title>
        <authorList>
            <person name="Goeker M."/>
        </authorList>
    </citation>
    <scope>NUCLEOTIDE SEQUENCE [LARGE SCALE GENOMIC DNA]</scope>
    <source>
        <strain evidence="1 2">DSM 23562</strain>
    </source>
</reference>
<dbReference type="RefSeq" id="WP_184193795.1">
    <property type="nucleotide sequence ID" value="NZ_JACHGW010000002.1"/>
</dbReference>
<accession>A0A7W9SPL7</accession>